<sequence>MPVPSQFALPRAPGSGTGPRSGWLMRIVVPASLLGTSWTAAPHGTMTWKKHTVTQGPEGVALNAHETFIGDGLSQGSRGEGLHIDLWISTPLPGHGPRTSISRPDPRLGYGVSPVCPAFSGLVFHFEPHDAHFVDI</sequence>
<dbReference type="GeneID" id="87830711"/>
<feature type="non-terminal residue" evidence="1">
    <location>
        <position position="1"/>
    </location>
</feature>
<evidence type="ECO:0000313" key="2">
    <source>
        <dbReference type="Proteomes" id="UP001302602"/>
    </source>
</evidence>
<accession>A0AAN6TRA1</accession>
<dbReference type="AlphaFoldDB" id="A0AAN6TRA1"/>
<evidence type="ECO:0000313" key="1">
    <source>
        <dbReference type="EMBL" id="KAK4119178.1"/>
    </source>
</evidence>
<dbReference type="EMBL" id="MU853252">
    <property type="protein sequence ID" value="KAK4119178.1"/>
    <property type="molecule type" value="Genomic_DNA"/>
</dbReference>
<reference evidence="1" key="1">
    <citation type="journal article" date="2023" name="Mol. Phylogenet. Evol.">
        <title>Genome-scale phylogeny and comparative genomics of the fungal order Sordariales.</title>
        <authorList>
            <person name="Hensen N."/>
            <person name="Bonometti L."/>
            <person name="Westerberg I."/>
            <person name="Brannstrom I.O."/>
            <person name="Guillou S."/>
            <person name="Cros-Aarteil S."/>
            <person name="Calhoun S."/>
            <person name="Haridas S."/>
            <person name="Kuo A."/>
            <person name="Mondo S."/>
            <person name="Pangilinan J."/>
            <person name="Riley R."/>
            <person name="LaButti K."/>
            <person name="Andreopoulos B."/>
            <person name="Lipzen A."/>
            <person name="Chen C."/>
            <person name="Yan M."/>
            <person name="Daum C."/>
            <person name="Ng V."/>
            <person name="Clum A."/>
            <person name="Steindorff A."/>
            <person name="Ohm R.A."/>
            <person name="Martin F."/>
            <person name="Silar P."/>
            <person name="Natvig D.O."/>
            <person name="Lalanne C."/>
            <person name="Gautier V."/>
            <person name="Ament-Velasquez S.L."/>
            <person name="Kruys A."/>
            <person name="Hutchinson M.I."/>
            <person name="Powell A.J."/>
            <person name="Barry K."/>
            <person name="Miller A.N."/>
            <person name="Grigoriev I.V."/>
            <person name="Debuchy R."/>
            <person name="Gladieux P."/>
            <person name="Hiltunen Thoren M."/>
            <person name="Johannesson H."/>
        </authorList>
    </citation>
    <scope>NUCLEOTIDE SEQUENCE</scope>
    <source>
        <strain evidence="1">CBS 731.68</strain>
    </source>
</reference>
<protein>
    <submittedName>
        <fullName evidence="1">Uncharacterized protein</fullName>
    </submittedName>
</protein>
<dbReference type="RefSeq" id="XP_062642951.1">
    <property type="nucleotide sequence ID" value="XM_062793942.1"/>
</dbReference>
<reference evidence="1" key="2">
    <citation type="submission" date="2023-05" db="EMBL/GenBank/DDBJ databases">
        <authorList>
            <consortium name="Lawrence Berkeley National Laboratory"/>
            <person name="Steindorff A."/>
            <person name="Hensen N."/>
            <person name="Bonometti L."/>
            <person name="Westerberg I."/>
            <person name="Brannstrom I.O."/>
            <person name="Guillou S."/>
            <person name="Cros-Aarteil S."/>
            <person name="Calhoun S."/>
            <person name="Haridas S."/>
            <person name="Kuo A."/>
            <person name="Mondo S."/>
            <person name="Pangilinan J."/>
            <person name="Riley R."/>
            <person name="Labutti K."/>
            <person name="Andreopoulos B."/>
            <person name="Lipzen A."/>
            <person name="Chen C."/>
            <person name="Yanf M."/>
            <person name="Daum C."/>
            <person name="Ng V."/>
            <person name="Clum A."/>
            <person name="Ohm R."/>
            <person name="Martin F."/>
            <person name="Silar P."/>
            <person name="Natvig D."/>
            <person name="Lalanne C."/>
            <person name="Gautier V."/>
            <person name="Ament-Velasquez S.L."/>
            <person name="Kruys A."/>
            <person name="Hutchinson M.I."/>
            <person name="Powell A.J."/>
            <person name="Barry K."/>
            <person name="Miller A.N."/>
            <person name="Grigoriev I.V."/>
            <person name="Debuchy R."/>
            <person name="Gladieux P."/>
            <person name="Thoren M.H."/>
            <person name="Johannesson H."/>
        </authorList>
    </citation>
    <scope>NUCLEOTIDE SEQUENCE</scope>
    <source>
        <strain evidence="1">CBS 731.68</strain>
    </source>
</reference>
<organism evidence="1 2">
    <name type="scientific">Parathielavia appendiculata</name>
    <dbReference type="NCBI Taxonomy" id="2587402"/>
    <lineage>
        <taxon>Eukaryota</taxon>
        <taxon>Fungi</taxon>
        <taxon>Dikarya</taxon>
        <taxon>Ascomycota</taxon>
        <taxon>Pezizomycotina</taxon>
        <taxon>Sordariomycetes</taxon>
        <taxon>Sordariomycetidae</taxon>
        <taxon>Sordariales</taxon>
        <taxon>Chaetomiaceae</taxon>
        <taxon>Parathielavia</taxon>
    </lineage>
</organism>
<proteinExistence type="predicted"/>
<comment type="caution">
    <text evidence="1">The sequence shown here is derived from an EMBL/GenBank/DDBJ whole genome shotgun (WGS) entry which is preliminary data.</text>
</comment>
<gene>
    <name evidence="1" type="ORF">N657DRAFT_650450</name>
</gene>
<dbReference type="Proteomes" id="UP001302602">
    <property type="component" value="Unassembled WGS sequence"/>
</dbReference>
<name>A0AAN6TRA1_9PEZI</name>
<keyword evidence="2" id="KW-1185">Reference proteome</keyword>